<feature type="transmembrane region" description="Helical" evidence="6">
    <location>
        <begin position="9"/>
        <end position="31"/>
    </location>
</feature>
<evidence type="ECO:0000256" key="4">
    <source>
        <dbReference type="ARBA" id="ARBA00022989"/>
    </source>
</evidence>
<feature type="transmembrane region" description="Helical" evidence="6">
    <location>
        <begin position="236"/>
        <end position="256"/>
    </location>
</feature>
<dbReference type="InterPro" id="IPR002797">
    <property type="entry name" value="Polysacc_synth"/>
</dbReference>
<dbReference type="InterPro" id="IPR050833">
    <property type="entry name" value="Poly_Biosynth_Transport"/>
</dbReference>
<dbReference type="PANTHER" id="PTHR30250:SF21">
    <property type="entry name" value="LIPID II FLIPPASE MURJ"/>
    <property type="match status" value="1"/>
</dbReference>
<keyword evidence="5 6" id="KW-0472">Membrane</keyword>
<feature type="transmembrane region" description="Helical" evidence="6">
    <location>
        <begin position="304"/>
        <end position="326"/>
    </location>
</feature>
<evidence type="ECO:0000256" key="6">
    <source>
        <dbReference type="SAM" id="Phobius"/>
    </source>
</evidence>
<evidence type="ECO:0000313" key="8">
    <source>
        <dbReference type="Proteomes" id="UP000886824"/>
    </source>
</evidence>
<reference evidence="7" key="1">
    <citation type="journal article" date="2021" name="PeerJ">
        <title>Extensive microbial diversity within the chicken gut microbiome revealed by metagenomics and culture.</title>
        <authorList>
            <person name="Gilroy R."/>
            <person name="Ravi A."/>
            <person name="Getino M."/>
            <person name="Pursley I."/>
            <person name="Horton D.L."/>
            <person name="Alikhan N.F."/>
            <person name="Baker D."/>
            <person name="Gharbi K."/>
            <person name="Hall N."/>
            <person name="Watson M."/>
            <person name="Adriaenssens E.M."/>
            <person name="Foster-Nyarko E."/>
            <person name="Jarju S."/>
            <person name="Secka A."/>
            <person name="Antonio M."/>
            <person name="Oren A."/>
            <person name="Chaudhuri R.R."/>
            <person name="La Ragione R."/>
            <person name="Hildebrand F."/>
            <person name="Pallen M.J."/>
        </authorList>
    </citation>
    <scope>NUCLEOTIDE SEQUENCE</scope>
    <source>
        <strain evidence="7">CHK33-7979</strain>
    </source>
</reference>
<evidence type="ECO:0000313" key="7">
    <source>
        <dbReference type="EMBL" id="HIY74099.1"/>
    </source>
</evidence>
<organism evidence="7 8">
    <name type="scientific">Candidatus Intestinimonas merdavium</name>
    <dbReference type="NCBI Taxonomy" id="2838622"/>
    <lineage>
        <taxon>Bacteria</taxon>
        <taxon>Bacillati</taxon>
        <taxon>Bacillota</taxon>
        <taxon>Clostridia</taxon>
        <taxon>Eubacteriales</taxon>
        <taxon>Intestinimonas</taxon>
    </lineage>
</organism>
<gene>
    <name evidence="7" type="ORF">H9826_09035</name>
</gene>
<keyword evidence="4 6" id="KW-1133">Transmembrane helix</keyword>
<feature type="transmembrane region" description="Helical" evidence="6">
    <location>
        <begin position="501"/>
        <end position="522"/>
    </location>
</feature>
<comment type="caution">
    <text evidence="7">The sequence shown here is derived from an EMBL/GenBank/DDBJ whole genome shotgun (WGS) entry which is preliminary data.</text>
</comment>
<evidence type="ECO:0000256" key="5">
    <source>
        <dbReference type="ARBA" id="ARBA00023136"/>
    </source>
</evidence>
<feature type="transmembrane region" description="Helical" evidence="6">
    <location>
        <begin position="381"/>
        <end position="401"/>
    </location>
</feature>
<evidence type="ECO:0000256" key="1">
    <source>
        <dbReference type="ARBA" id="ARBA00004651"/>
    </source>
</evidence>
<feature type="transmembrane region" description="Helical" evidence="6">
    <location>
        <begin position="475"/>
        <end position="495"/>
    </location>
</feature>
<feature type="transmembrane region" description="Helical" evidence="6">
    <location>
        <begin position="51"/>
        <end position="69"/>
    </location>
</feature>
<proteinExistence type="predicted"/>
<dbReference type="PANTHER" id="PTHR30250">
    <property type="entry name" value="PST FAMILY PREDICTED COLANIC ACID TRANSPORTER"/>
    <property type="match status" value="1"/>
</dbReference>
<feature type="transmembrane region" description="Helical" evidence="6">
    <location>
        <begin position="122"/>
        <end position="143"/>
    </location>
</feature>
<comment type="subcellular location">
    <subcellularLocation>
        <location evidence="1">Cell membrane</location>
        <topology evidence="1">Multi-pass membrane protein</topology>
    </subcellularLocation>
</comment>
<dbReference type="Pfam" id="PF01943">
    <property type="entry name" value="Polysacc_synt"/>
    <property type="match status" value="1"/>
</dbReference>
<dbReference type="GO" id="GO:0005886">
    <property type="term" value="C:plasma membrane"/>
    <property type="evidence" value="ECO:0007669"/>
    <property type="project" value="UniProtKB-SubCell"/>
</dbReference>
<reference evidence="7" key="2">
    <citation type="submission" date="2021-04" db="EMBL/GenBank/DDBJ databases">
        <authorList>
            <person name="Gilroy R."/>
        </authorList>
    </citation>
    <scope>NUCLEOTIDE SEQUENCE</scope>
    <source>
        <strain evidence="7">CHK33-7979</strain>
    </source>
</reference>
<name>A0A9D2CF26_9FIRM</name>
<feature type="transmembrane region" description="Helical" evidence="6">
    <location>
        <begin position="408"/>
        <end position="428"/>
    </location>
</feature>
<feature type="transmembrane region" description="Helical" evidence="6">
    <location>
        <begin position="189"/>
        <end position="209"/>
    </location>
</feature>
<dbReference type="CDD" id="cd13124">
    <property type="entry name" value="MATE_SpoVB_like"/>
    <property type="match status" value="1"/>
</dbReference>
<keyword evidence="3 6" id="KW-0812">Transmembrane</keyword>
<dbReference type="PIRSF" id="PIRSF038958">
    <property type="entry name" value="PG_synth_SpoVB"/>
    <property type="match status" value="1"/>
</dbReference>
<dbReference type="Proteomes" id="UP000886824">
    <property type="component" value="Unassembled WGS sequence"/>
</dbReference>
<keyword evidence="2" id="KW-1003">Cell membrane</keyword>
<protein>
    <submittedName>
        <fullName evidence="7">Polysaccharide biosynthesis protein</fullName>
    </submittedName>
</protein>
<dbReference type="InterPro" id="IPR024923">
    <property type="entry name" value="PG_synth_SpoVB"/>
</dbReference>
<evidence type="ECO:0000256" key="2">
    <source>
        <dbReference type="ARBA" id="ARBA00022475"/>
    </source>
</evidence>
<feature type="transmembrane region" description="Helical" evidence="6">
    <location>
        <begin position="164"/>
        <end position="183"/>
    </location>
</feature>
<dbReference type="AlphaFoldDB" id="A0A9D2CF26"/>
<dbReference type="EMBL" id="DXCX01000094">
    <property type="protein sequence ID" value="HIY74099.1"/>
    <property type="molecule type" value="Genomic_DNA"/>
</dbReference>
<evidence type="ECO:0000256" key="3">
    <source>
        <dbReference type="ARBA" id="ARBA00022692"/>
    </source>
</evidence>
<feature type="transmembrane region" description="Helical" evidence="6">
    <location>
        <begin position="434"/>
        <end position="455"/>
    </location>
</feature>
<sequence length="542" mass="57180">MGNREKKSTFFGGAAVLAAGIAIVKLIGALYKIPLGNVLDDEGYGHFNNAYVIYNLLLMISTAGLPVALSKSISEASTLGRRNQVHRIFNVALVTFFILGTVSFLVMFALAQPLADLQGDGAAVQAVRAIAPACFFVCILSTFRGYAQGHANMVPTAVSQIIEALGKLVIGLALAWLLVKAGASSSDAAAGAIFGVTCGAGICLVYLIVEHVMRRRGESGHPTDTPETPGVILKRLLVIAVPITLCASVTPITSWLDTAQVQNILRDVMNAQPAQWYEAQKLIDPKVVDPVVAAYGAYQKAITIYNLPSSFMVALTASVIPAISACRTRRDFQGAGRIAESSMRVGMLLALPAGIGLSVLSSPIMYLLYSDTDHAIADPSMLILGIASVFVCVMLVCNSVLQASGFVNLPIFIMIAGCAAKLIVNNFMVRHVGAVGAAVGTLVCYVIVAVLELLLIKRVIPAAPEYTRVFAKPMVAAGVMGIAVWAVYGLLHRFLGNTLSTMGAIGVGVVVYAVLVVALKAISRQDLSLMPKGDKIAKLLHL</sequence>
<accession>A0A9D2CF26</accession>
<feature type="transmembrane region" description="Helical" evidence="6">
    <location>
        <begin position="347"/>
        <end position="369"/>
    </location>
</feature>
<feature type="transmembrane region" description="Helical" evidence="6">
    <location>
        <begin position="89"/>
        <end position="110"/>
    </location>
</feature>